<dbReference type="GO" id="GO:0006813">
    <property type="term" value="P:potassium ion transport"/>
    <property type="evidence" value="ECO:0007669"/>
    <property type="project" value="InterPro"/>
</dbReference>
<dbReference type="Pfam" id="PF00999">
    <property type="entry name" value="Na_H_Exchanger"/>
    <property type="match status" value="1"/>
</dbReference>
<comment type="subcellular location">
    <subcellularLocation>
        <location evidence="1">Cell membrane</location>
        <topology evidence="1">Multi-pass membrane protein</topology>
    </subcellularLocation>
</comment>
<dbReference type="PANTHER" id="PTHR32507:SF0">
    <property type="entry name" value="NA(+)_H(+) ANTIPORTER 2-RELATED"/>
    <property type="match status" value="1"/>
</dbReference>
<evidence type="ECO:0000256" key="5">
    <source>
        <dbReference type="ARBA" id="ARBA00022692"/>
    </source>
</evidence>
<dbReference type="SUPFAM" id="SSF51735">
    <property type="entry name" value="NAD(P)-binding Rossmann-fold domains"/>
    <property type="match status" value="1"/>
</dbReference>
<sequence length="681" mass="73605">MIAIASVGALGGLCQWLAWKFKLPSILFLLTAGILVGPVFGIFNPDEFLGDLLFPIVSIFVAIILFEGGLTLKLKDIRGHGRVVRLLISIGVILTWLLIATTVHYLFDMSWSLALVFGSITVVSGPTVVKPLLRAVRPSDKVAHILHWEGILIDPVGVFLALLVFSFVVLDAPDVGFAHISIILIKLVVIGGGIGLAAGAATALVLRRYLVPDYLVNVLTLVTVVCAFVLSETLQHESGLLAVTLMGVWLANARGLHIDEILHFKEDLSVLLISSLFILLASRVDISVIPQYGWQILALLVIIQLVIRPLNAWMCTIGSGLSYSERAFIGWLSPRGIVAAAVSSVFVLRLQELEIPMAELLVPLTFSVIIGTVVFQSLTAKPLADKLGISNPEPNGVLFIGANEIAVKLATALSEHSITVMLSDSSWRNVREARQAGLPAYHGNATSGHASENLELQGIGKMVAVSANRDSNALASMHFRSEFGSSLVFTLEGTSEDEAYERFDTANRNRANPLFDASLSYGGLSKRLRNGEIKHLTIPENVDKVVTPAVTEDAEPEEENRTDASPEDNEKNLGTAEPETEKGKIATDPYNTDHEDPAIGSKIIDTVDETLSAAVDGVAGEEDEDEDVPAEPETMSEPLYNDDDLKLFAIDKDGQLYIYGAGERITLKAGWTLIVLSPNKN</sequence>
<accession>A0A2Z2P0N5</accession>
<evidence type="ECO:0000313" key="14">
    <source>
        <dbReference type="Proteomes" id="UP000250079"/>
    </source>
</evidence>
<evidence type="ECO:0000313" key="13">
    <source>
        <dbReference type="EMBL" id="ASJ74740.1"/>
    </source>
</evidence>
<keyword evidence="8 10" id="KW-0472">Membrane</keyword>
<feature type="region of interest" description="Disordered" evidence="9">
    <location>
        <begin position="544"/>
        <end position="598"/>
    </location>
</feature>
<dbReference type="GO" id="GO:0005886">
    <property type="term" value="C:plasma membrane"/>
    <property type="evidence" value="ECO:0007669"/>
    <property type="project" value="UniProtKB-SubCell"/>
</dbReference>
<feature type="transmembrane region" description="Helical" evidence="10">
    <location>
        <begin position="84"/>
        <end position="107"/>
    </location>
</feature>
<feature type="compositionally biased region" description="Basic and acidic residues" evidence="9">
    <location>
        <begin position="579"/>
        <end position="597"/>
    </location>
</feature>
<feature type="transmembrane region" description="Helical" evidence="10">
    <location>
        <begin position="145"/>
        <end position="170"/>
    </location>
</feature>
<keyword evidence="3" id="KW-0050">Antiport</keyword>
<keyword evidence="14" id="KW-1185">Reference proteome</keyword>
<feature type="compositionally biased region" description="Acidic residues" evidence="9">
    <location>
        <begin position="619"/>
        <end position="630"/>
    </location>
</feature>
<dbReference type="PANTHER" id="PTHR32507">
    <property type="entry name" value="NA(+)/H(+) ANTIPORTER 1"/>
    <property type="match status" value="1"/>
</dbReference>
<reference evidence="13 14" key="1">
    <citation type="submission" date="2016-12" db="EMBL/GenBank/DDBJ databases">
        <authorList>
            <person name="Song W.-J."/>
            <person name="Kurnit D.M."/>
        </authorList>
    </citation>
    <scope>NUCLEOTIDE SEQUENCE [LARGE SCALE GENOMIC DNA]</scope>
    <source>
        <strain evidence="13 14">IMCC3135</strain>
    </source>
</reference>
<evidence type="ECO:0000256" key="8">
    <source>
        <dbReference type="ARBA" id="ARBA00023136"/>
    </source>
</evidence>
<dbReference type="Gene3D" id="1.20.1530.20">
    <property type="match status" value="1"/>
</dbReference>
<evidence type="ECO:0000256" key="6">
    <source>
        <dbReference type="ARBA" id="ARBA00022989"/>
    </source>
</evidence>
<feature type="transmembrane region" description="Helical" evidence="10">
    <location>
        <begin position="113"/>
        <end position="133"/>
    </location>
</feature>
<protein>
    <submittedName>
        <fullName evidence="13">K(+)/H(+) antiporter NhaP</fullName>
    </submittedName>
</protein>
<feature type="region of interest" description="Disordered" evidence="9">
    <location>
        <begin position="617"/>
        <end position="640"/>
    </location>
</feature>
<evidence type="ECO:0000256" key="2">
    <source>
        <dbReference type="ARBA" id="ARBA00022448"/>
    </source>
</evidence>
<feature type="transmembrane region" description="Helical" evidence="10">
    <location>
        <begin position="214"/>
        <end position="232"/>
    </location>
</feature>
<evidence type="ECO:0000256" key="10">
    <source>
        <dbReference type="SAM" id="Phobius"/>
    </source>
</evidence>
<dbReference type="InterPro" id="IPR006153">
    <property type="entry name" value="Cation/H_exchanger_TM"/>
</dbReference>
<dbReference type="GO" id="GO:1902600">
    <property type="term" value="P:proton transmembrane transport"/>
    <property type="evidence" value="ECO:0007669"/>
    <property type="project" value="InterPro"/>
</dbReference>
<gene>
    <name evidence="13" type="primary">nhaP_3</name>
    <name evidence="13" type="ORF">IMCC3135_23355</name>
</gene>
<dbReference type="Proteomes" id="UP000250079">
    <property type="component" value="Chromosome"/>
</dbReference>
<dbReference type="InterPro" id="IPR003148">
    <property type="entry name" value="RCK_N"/>
</dbReference>
<dbReference type="InterPro" id="IPR038770">
    <property type="entry name" value="Na+/solute_symporter_sf"/>
</dbReference>
<feature type="compositionally biased region" description="Basic and acidic residues" evidence="9">
    <location>
        <begin position="559"/>
        <end position="571"/>
    </location>
</feature>
<dbReference type="InterPro" id="IPR036291">
    <property type="entry name" value="NAD(P)-bd_dom_sf"/>
</dbReference>
<dbReference type="AlphaFoldDB" id="A0A2Z2P0N5"/>
<proteinExistence type="predicted"/>
<keyword evidence="7" id="KW-0406">Ion transport</keyword>
<keyword evidence="6 10" id="KW-1133">Transmembrane helix</keyword>
<feature type="domain" description="RCK N-terminal" evidence="12">
    <location>
        <begin position="398"/>
        <end position="485"/>
    </location>
</feature>
<evidence type="ECO:0000256" key="9">
    <source>
        <dbReference type="SAM" id="MobiDB-lite"/>
    </source>
</evidence>
<evidence type="ECO:0000259" key="12">
    <source>
        <dbReference type="Pfam" id="PF02254"/>
    </source>
</evidence>
<evidence type="ECO:0000256" key="1">
    <source>
        <dbReference type="ARBA" id="ARBA00004651"/>
    </source>
</evidence>
<dbReference type="Gene3D" id="3.40.50.720">
    <property type="entry name" value="NAD(P)-binding Rossmann-like Domain"/>
    <property type="match status" value="1"/>
</dbReference>
<feature type="transmembrane region" description="Helical" evidence="10">
    <location>
        <begin position="52"/>
        <end position="72"/>
    </location>
</feature>
<dbReference type="KEGG" id="gai:IMCC3135_23355"/>
<dbReference type="GO" id="GO:0015297">
    <property type="term" value="F:antiporter activity"/>
    <property type="evidence" value="ECO:0007669"/>
    <property type="project" value="UniProtKB-KW"/>
</dbReference>
<evidence type="ECO:0000256" key="4">
    <source>
        <dbReference type="ARBA" id="ARBA00022475"/>
    </source>
</evidence>
<feature type="transmembrane region" description="Helical" evidence="10">
    <location>
        <begin position="21"/>
        <end position="40"/>
    </location>
</feature>
<feature type="transmembrane region" description="Helical" evidence="10">
    <location>
        <begin position="176"/>
        <end position="202"/>
    </location>
</feature>
<evidence type="ECO:0000256" key="7">
    <source>
        <dbReference type="ARBA" id="ARBA00023065"/>
    </source>
</evidence>
<name>A0A2Z2P0N5_9GAMM</name>
<feature type="domain" description="Cation/H+ exchanger transmembrane" evidence="11">
    <location>
        <begin position="14"/>
        <end position="384"/>
    </location>
</feature>
<keyword evidence="5 10" id="KW-0812">Transmembrane</keyword>
<keyword evidence="4" id="KW-1003">Cell membrane</keyword>
<evidence type="ECO:0000259" key="11">
    <source>
        <dbReference type="Pfam" id="PF00999"/>
    </source>
</evidence>
<dbReference type="Pfam" id="PF02254">
    <property type="entry name" value="TrkA_N"/>
    <property type="match status" value="1"/>
</dbReference>
<organism evidence="13 14">
    <name type="scientific">Granulosicoccus antarcticus IMCC3135</name>
    <dbReference type="NCBI Taxonomy" id="1192854"/>
    <lineage>
        <taxon>Bacteria</taxon>
        <taxon>Pseudomonadati</taxon>
        <taxon>Pseudomonadota</taxon>
        <taxon>Gammaproteobacteria</taxon>
        <taxon>Chromatiales</taxon>
        <taxon>Granulosicoccaceae</taxon>
        <taxon>Granulosicoccus</taxon>
    </lineage>
</organism>
<evidence type="ECO:0000256" key="3">
    <source>
        <dbReference type="ARBA" id="ARBA00022449"/>
    </source>
</evidence>
<dbReference type="EMBL" id="CP018632">
    <property type="protein sequence ID" value="ASJ74740.1"/>
    <property type="molecule type" value="Genomic_DNA"/>
</dbReference>
<keyword evidence="2" id="KW-0813">Transport</keyword>